<dbReference type="eggNOG" id="ENOG5030AHT">
    <property type="taxonomic scope" value="Bacteria"/>
</dbReference>
<gene>
    <name evidence="2" type="ORF">FD03_GL002521</name>
</gene>
<dbReference type="Pfam" id="PF06946">
    <property type="entry name" value="Phage_holin_5_1"/>
    <property type="match status" value="1"/>
</dbReference>
<feature type="transmembrane region" description="Helical" evidence="1">
    <location>
        <begin position="41"/>
        <end position="59"/>
    </location>
</feature>
<name>A0A0R1K669_9LACO</name>
<dbReference type="AlphaFoldDB" id="A0A0R1K669"/>
<feature type="transmembrane region" description="Helical" evidence="1">
    <location>
        <begin position="12"/>
        <end position="29"/>
    </location>
</feature>
<evidence type="ECO:0008006" key="4">
    <source>
        <dbReference type="Google" id="ProtNLM"/>
    </source>
</evidence>
<organism evidence="2 3">
    <name type="scientific">Companilactobacillus nodensis DSM 19682 = JCM 14932 = NBRC 107160</name>
    <dbReference type="NCBI Taxonomy" id="1423775"/>
    <lineage>
        <taxon>Bacteria</taxon>
        <taxon>Bacillati</taxon>
        <taxon>Bacillota</taxon>
        <taxon>Bacilli</taxon>
        <taxon>Lactobacillales</taxon>
        <taxon>Lactobacillaceae</taxon>
        <taxon>Companilactobacillus</taxon>
    </lineage>
</organism>
<sequence>MEWIQSLNLIDAVQLTIVAALCSGITQVIKTNNILPSKYMPFVSMGLGVLIAVGVALIYKDANIGQAVLAGLLVGGFTAGLFTGVKDVKSDYKESGVTNK</sequence>
<dbReference type="InterPro" id="IPR009708">
    <property type="entry name" value="Phage_A118_holin/antiholin"/>
</dbReference>
<dbReference type="PATRIC" id="fig|1423775.4.peg.2565"/>
<keyword evidence="1" id="KW-0812">Transmembrane</keyword>
<keyword evidence="1" id="KW-0472">Membrane</keyword>
<protein>
    <recommendedName>
        <fullName evidence="4">Holin</fullName>
    </recommendedName>
</protein>
<dbReference type="EMBL" id="AZDZ01000022">
    <property type="protein sequence ID" value="KRK78744.1"/>
    <property type="molecule type" value="Genomic_DNA"/>
</dbReference>
<evidence type="ECO:0000256" key="1">
    <source>
        <dbReference type="SAM" id="Phobius"/>
    </source>
</evidence>
<comment type="caution">
    <text evidence="2">The sequence shown here is derived from an EMBL/GenBank/DDBJ whole genome shotgun (WGS) entry which is preliminary data.</text>
</comment>
<reference evidence="2 3" key="1">
    <citation type="journal article" date="2015" name="Genome Announc.">
        <title>Expanding the biotechnology potential of lactobacilli through comparative genomics of 213 strains and associated genera.</title>
        <authorList>
            <person name="Sun Z."/>
            <person name="Harris H.M."/>
            <person name="McCann A."/>
            <person name="Guo C."/>
            <person name="Argimon S."/>
            <person name="Zhang W."/>
            <person name="Yang X."/>
            <person name="Jeffery I.B."/>
            <person name="Cooney J.C."/>
            <person name="Kagawa T.F."/>
            <person name="Liu W."/>
            <person name="Song Y."/>
            <person name="Salvetti E."/>
            <person name="Wrobel A."/>
            <person name="Rasinkangas P."/>
            <person name="Parkhill J."/>
            <person name="Rea M.C."/>
            <person name="O'Sullivan O."/>
            <person name="Ritari J."/>
            <person name="Douillard F.P."/>
            <person name="Paul Ross R."/>
            <person name="Yang R."/>
            <person name="Briner A.E."/>
            <person name="Felis G.E."/>
            <person name="de Vos W.M."/>
            <person name="Barrangou R."/>
            <person name="Klaenhammer T.R."/>
            <person name="Caufield P.W."/>
            <person name="Cui Y."/>
            <person name="Zhang H."/>
            <person name="O'Toole P.W."/>
        </authorList>
    </citation>
    <scope>NUCLEOTIDE SEQUENCE [LARGE SCALE GENOMIC DNA]</scope>
    <source>
        <strain evidence="2 3">DSM 19682</strain>
    </source>
</reference>
<dbReference type="OrthoDB" id="2299198at2"/>
<dbReference type="STRING" id="1423775.FD03_GL002521"/>
<accession>A0A0R1K669</accession>
<dbReference type="Proteomes" id="UP000051248">
    <property type="component" value="Unassembled WGS sequence"/>
</dbReference>
<feature type="transmembrane region" description="Helical" evidence="1">
    <location>
        <begin position="65"/>
        <end position="85"/>
    </location>
</feature>
<evidence type="ECO:0000313" key="3">
    <source>
        <dbReference type="Proteomes" id="UP000051248"/>
    </source>
</evidence>
<evidence type="ECO:0000313" key="2">
    <source>
        <dbReference type="EMBL" id="KRK78744.1"/>
    </source>
</evidence>
<keyword evidence="1" id="KW-1133">Transmembrane helix</keyword>
<keyword evidence="3" id="KW-1185">Reference proteome</keyword>
<dbReference type="RefSeq" id="WP_025024738.1">
    <property type="nucleotide sequence ID" value="NZ_AZDZ01000022.1"/>
</dbReference>
<proteinExistence type="predicted"/>